<dbReference type="EMBL" id="JAUSUI010000009">
    <property type="protein sequence ID" value="MDQ0304679.1"/>
    <property type="molecule type" value="Genomic_DNA"/>
</dbReference>
<dbReference type="PANTHER" id="PTHR30437:SF5">
    <property type="entry name" value="REGULATOR OF NUCLEOSIDE DIPHOSPHATE KINASE"/>
    <property type="match status" value="1"/>
</dbReference>
<dbReference type="PANTHER" id="PTHR30437">
    <property type="entry name" value="TRANSCRIPTION ELONGATION FACTOR GREA"/>
    <property type="match status" value="1"/>
</dbReference>
<keyword evidence="4" id="KW-1185">Reference proteome</keyword>
<keyword evidence="3" id="KW-0808">Transferase</keyword>
<dbReference type="InterPro" id="IPR023459">
    <property type="entry name" value="Tscrpt_elong_fac_GreA/B_fam"/>
</dbReference>
<name>A0ABU0BFR3_9HYPH</name>
<evidence type="ECO:0000313" key="4">
    <source>
        <dbReference type="Proteomes" id="UP001224682"/>
    </source>
</evidence>
<dbReference type="Gene3D" id="3.10.50.30">
    <property type="entry name" value="Transcription elongation factor, GreA/GreB, C-terminal domain"/>
    <property type="match status" value="1"/>
</dbReference>
<proteinExistence type="predicted"/>
<dbReference type="RefSeq" id="WP_307022080.1">
    <property type="nucleotide sequence ID" value="NZ_JAUSUI010000009.1"/>
</dbReference>
<evidence type="ECO:0000313" key="3">
    <source>
        <dbReference type="EMBL" id="MDQ0304679.1"/>
    </source>
</evidence>
<evidence type="ECO:0000259" key="1">
    <source>
        <dbReference type="Pfam" id="PF01272"/>
    </source>
</evidence>
<protein>
    <submittedName>
        <fullName evidence="3">Regulator of nucleoside diphosphate kinase</fullName>
    </submittedName>
</protein>
<dbReference type="InterPro" id="IPR001437">
    <property type="entry name" value="Tscrpt_elong_fac_GreA/B_C"/>
</dbReference>
<dbReference type="NCBIfam" id="NF004396">
    <property type="entry name" value="PRK05753.1"/>
    <property type="match status" value="1"/>
</dbReference>
<reference evidence="3 4" key="1">
    <citation type="submission" date="2023-07" db="EMBL/GenBank/DDBJ databases">
        <title>Genomic Encyclopedia of Type Strains, Phase IV (KMG-IV): sequencing the most valuable type-strain genomes for metagenomic binning, comparative biology and taxonomic classification.</title>
        <authorList>
            <person name="Goeker M."/>
        </authorList>
    </citation>
    <scope>NUCLEOTIDE SEQUENCE [LARGE SCALE GENOMIC DNA]</scope>
    <source>
        <strain evidence="3 4">DSM 2457</strain>
    </source>
</reference>
<dbReference type="GO" id="GO:0016301">
    <property type="term" value="F:kinase activity"/>
    <property type="evidence" value="ECO:0007669"/>
    <property type="project" value="UniProtKB-KW"/>
</dbReference>
<dbReference type="Pfam" id="PF14760">
    <property type="entry name" value="Rnk_N"/>
    <property type="match status" value="1"/>
</dbReference>
<comment type="caution">
    <text evidence="3">The sequence shown here is derived from an EMBL/GenBank/DDBJ whole genome shotgun (WGS) entry which is preliminary data.</text>
</comment>
<sequence length="143" mass="15151">MALASRKPAILITRDDHARLTKLADSYASRHPDLADELYTELDRARVVATQKPGSPFVRLGSRFRFTTDDGDDRTVTLVLPGEADIAAGKVSVMTPMGVALIGLSAGQSMKWTARDGAVHTLTVVGVEAGEEAVIDEMAGVGS</sequence>
<evidence type="ECO:0000259" key="2">
    <source>
        <dbReference type="Pfam" id="PF14760"/>
    </source>
</evidence>
<gene>
    <name evidence="3" type="ORF">J2S75_003724</name>
</gene>
<dbReference type="SUPFAM" id="SSF54534">
    <property type="entry name" value="FKBP-like"/>
    <property type="match status" value="1"/>
</dbReference>
<keyword evidence="3" id="KW-0418">Kinase</keyword>
<accession>A0ABU0BFR3</accession>
<dbReference type="Pfam" id="PF01272">
    <property type="entry name" value="GreA_GreB"/>
    <property type="match status" value="1"/>
</dbReference>
<dbReference type="InterPro" id="IPR036953">
    <property type="entry name" value="GreA/GreB_C_sf"/>
</dbReference>
<feature type="domain" description="Transcription elongation factor GreA/GreB C-terminal" evidence="1">
    <location>
        <begin position="57"/>
        <end position="128"/>
    </location>
</feature>
<organism evidence="3 4">
    <name type="scientific">Ancylobacter polymorphus</name>
    <dbReference type="NCBI Taxonomy" id="223390"/>
    <lineage>
        <taxon>Bacteria</taxon>
        <taxon>Pseudomonadati</taxon>
        <taxon>Pseudomonadota</taxon>
        <taxon>Alphaproteobacteria</taxon>
        <taxon>Hyphomicrobiales</taxon>
        <taxon>Xanthobacteraceae</taxon>
        <taxon>Ancylobacter</taxon>
    </lineage>
</organism>
<dbReference type="InterPro" id="IPR029462">
    <property type="entry name" value="Rnk_N"/>
</dbReference>
<dbReference type="Proteomes" id="UP001224682">
    <property type="component" value="Unassembled WGS sequence"/>
</dbReference>
<dbReference type="Gene3D" id="1.10.286.20">
    <property type="match status" value="1"/>
</dbReference>
<feature type="domain" description="Regulator of nucleoside diphosphate kinase N-terminal" evidence="2">
    <location>
        <begin position="8"/>
        <end position="48"/>
    </location>
</feature>